<dbReference type="AlphaFoldDB" id="A0A2G3PK70"/>
<reference evidence="1 2" key="1">
    <citation type="submission" date="2017-10" db="EMBL/GenBank/DDBJ databases">
        <title>The draft genome sequence of Williamsia sp. BULT 1.1 isolated from the semi-arid grassland soils from South Africa.</title>
        <authorList>
            <person name="Kabwe M.H."/>
            <person name="Govender N."/>
            <person name="Mutseka Lunga P."/>
            <person name="Vikram S."/>
            <person name="Makhalanyane T.P."/>
        </authorList>
    </citation>
    <scope>NUCLEOTIDE SEQUENCE [LARGE SCALE GENOMIC DNA]</scope>
    <source>
        <strain evidence="1 2">BULT 1.1</strain>
    </source>
</reference>
<comment type="caution">
    <text evidence="1">The sequence shown here is derived from an EMBL/GenBank/DDBJ whole genome shotgun (WGS) entry which is preliminary data.</text>
</comment>
<protein>
    <submittedName>
        <fullName evidence="1">Uncharacterized protein</fullName>
    </submittedName>
</protein>
<sequence length="142" mass="15720">MVKADGFGPQDAESQELVSLAMACRICPDKAYDSTADNVENGYGVSEHHECWAMKAIPTIAINRSQLTDDQGDAIGEAKIDDIRGSIREGVHLPPVFVIHEPDSGYPYLLIEGRHRYNARYRERSKEILGAWVAHFGCCGID</sequence>
<gene>
    <name evidence="1" type="ORF">CSW57_21185</name>
</gene>
<dbReference type="Proteomes" id="UP000225108">
    <property type="component" value="Unassembled WGS sequence"/>
</dbReference>
<accession>A0A2G3PK70</accession>
<evidence type="ECO:0000313" key="2">
    <source>
        <dbReference type="Proteomes" id="UP000225108"/>
    </source>
</evidence>
<dbReference type="InterPro" id="IPR036086">
    <property type="entry name" value="ParB/Sulfiredoxin_sf"/>
</dbReference>
<evidence type="ECO:0000313" key="1">
    <source>
        <dbReference type="EMBL" id="PHV66136.1"/>
    </source>
</evidence>
<dbReference type="RefSeq" id="WP_099384400.1">
    <property type="nucleotide sequence ID" value="NZ_PEBD01000010.1"/>
</dbReference>
<dbReference type="SUPFAM" id="SSF110849">
    <property type="entry name" value="ParB/Sulfiredoxin"/>
    <property type="match status" value="1"/>
</dbReference>
<proteinExistence type="predicted"/>
<name>A0A2G3PK70_WILMA</name>
<dbReference type="EMBL" id="PEBD01000010">
    <property type="protein sequence ID" value="PHV66136.1"/>
    <property type="molecule type" value="Genomic_DNA"/>
</dbReference>
<organism evidence="1 2">
    <name type="scientific">Williamsia marianensis</name>
    <dbReference type="NCBI Taxonomy" id="85044"/>
    <lineage>
        <taxon>Bacteria</taxon>
        <taxon>Bacillati</taxon>
        <taxon>Actinomycetota</taxon>
        <taxon>Actinomycetes</taxon>
        <taxon>Mycobacteriales</taxon>
        <taxon>Nocardiaceae</taxon>
        <taxon>Williamsia</taxon>
    </lineage>
</organism>